<name>A0ABW4D098_9LACO</name>
<dbReference type="EMBL" id="JBHTOK010000079">
    <property type="protein sequence ID" value="MFD1442185.1"/>
    <property type="molecule type" value="Genomic_DNA"/>
</dbReference>
<keyword evidence="2" id="KW-1185">Reference proteome</keyword>
<sequence>MGSFGVVLPTKDQLQFDVTDLGLYGYSLDNSLGKKLQETASAQLASSLEQTITQAMVGRDIVRNLGNGKTEYVAKFSAFTQNKLDTGEWKLGVHKDSDSLYGVIVDAVTNKDRGVVDLEKKVVTQLGDLPELLAIQGQLQAVSDQMAELSRAVQRVEKGQYNDRFAGVFTARQLIIEGLAANNGQLRDRMLMQAVTMASETTSRLMLALRDDAQTLSDIKTKPKEAAHVEELLQESLGYLNLSVQMSLAAYTALGEERSLLATLSNYRSFIKQVFLDTDSEDKRSLAWLIDNGHHGADGQVQKLVESVNESTAQIIGDVVSQQIGVEKHEEIEEATNLPSSGVSQGD</sequence>
<gene>
    <name evidence="1" type="ORF">ACFQ5K_12425</name>
</gene>
<accession>A0ABW4D098</accession>
<organism evidence="1 2">
    <name type="scientific">Lacticaseibacillus hegangensis</name>
    <dbReference type="NCBI Taxonomy" id="2486010"/>
    <lineage>
        <taxon>Bacteria</taxon>
        <taxon>Bacillati</taxon>
        <taxon>Bacillota</taxon>
        <taxon>Bacilli</taxon>
        <taxon>Lactobacillales</taxon>
        <taxon>Lactobacillaceae</taxon>
        <taxon>Lacticaseibacillus</taxon>
    </lineage>
</organism>
<reference evidence="2" key="1">
    <citation type="journal article" date="2019" name="Int. J. Syst. Evol. Microbiol.">
        <title>The Global Catalogue of Microorganisms (GCM) 10K type strain sequencing project: providing services to taxonomists for standard genome sequencing and annotation.</title>
        <authorList>
            <consortium name="The Broad Institute Genomics Platform"/>
            <consortium name="The Broad Institute Genome Sequencing Center for Infectious Disease"/>
            <person name="Wu L."/>
            <person name="Ma J."/>
        </authorList>
    </citation>
    <scope>NUCLEOTIDE SEQUENCE [LARGE SCALE GENOMIC DNA]</scope>
    <source>
        <strain evidence="2">CCM 8912</strain>
    </source>
</reference>
<dbReference type="Proteomes" id="UP001597212">
    <property type="component" value="Unassembled WGS sequence"/>
</dbReference>
<dbReference type="RefSeq" id="WP_125754816.1">
    <property type="nucleotide sequence ID" value="NZ_JBHTOK010000079.1"/>
</dbReference>
<proteinExistence type="predicted"/>
<protein>
    <submittedName>
        <fullName evidence="1">Uncharacterized protein</fullName>
    </submittedName>
</protein>
<evidence type="ECO:0000313" key="1">
    <source>
        <dbReference type="EMBL" id="MFD1442185.1"/>
    </source>
</evidence>
<evidence type="ECO:0000313" key="2">
    <source>
        <dbReference type="Proteomes" id="UP001597212"/>
    </source>
</evidence>
<comment type="caution">
    <text evidence="1">The sequence shown here is derived from an EMBL/GenBank/DDBJ whole genome shotgun (WGS) entry which is preliminary data.</text>
</comment>